<feature type="region of interest" description="Disordered" evidence="1">
    <location>
        <begin position="54"/>
        <end position="98"/>
    </location>
</feature>
<evidence type="ECO:0000313" key="3">
    <source>
        <dbReference type="Proteomes" id="UP000277204"/>
    </source>
</evidence>
<organism evidence="2 3">
    <name type="scientific">Schistosoma margrebowiei</name>
    <dbReference type="NCBI Taxonomy" id="48269"/>
    <lineage>
        <taxon>Eukaryota</taxon>
        <taxon>Metazoa</taxon>
        <taxon>Spiralia</taxon>
        <taxon>Lophotrochozoa</taxon>
        <taxon>Platyhelminthes</taxon>
        <taxon>Trematoda</taxon>
        <taxon>Digenea</taxon>
        <taxon>Strigeidida</taxon>
        <taxon>Schistosomatoidea</taxon>
        <taxon>Schistosomatidae</taxon>
        <taxon>Schistosoma</taxon>
    </lineage>
</organism>
<reference evidence="2 3" key="1">
    <citation type="submission" date="2018-11" db="EMBL/GenBank/DDBJ databases">
        <authorList>
            <consortium name="Pathogen Informatics"/>
        </authorList>
    </citation>
    <scope>NUCLEOTIDE SEQUENCE [LARGE SCALE GENOMIC DNA]</scope>
    <source>
        <strain evidence="2 3">Zambia</strain>
    </source>
</reference>
<dbReference type="EMBL" id="UZAI01018478">
    <property type="protein sequence ID" value="VDP37364.1"/>
    <property type="molecule type" value="Genomic_DNA"/>
</dbReference>
<dbReference type="Proteomes" id="UP000277204">
    <property type="component" value="Unassembled WGS sequence"/>
</dbReference>
<name>A0A183MXS7_9TREM</name>
<protein>
    <submittedName>
        <fullName evidence="2">Uncharacterized protein</fullName>
    </submittedName>
</protein>
<proteinExistence type="predicted"/>
<keyword evidence="3" id="KW-1185">Reference proteome</keyword>
<sequence>MMVVAVTYVSAPYSRTVLTFILKIPEKAYANSDISSSKTDALLNVHRTVAITAHETDNKSSSTLNAAAPNGSHHSATEVSDESNYQDSLLPENKSHASNNDQKLNTILIGVDYLNDPLFTNEVPNNTDNNISEYSNSDDFELNGVYPHYLVNFTGFFVQYVLNMVKLIVTWVYEDPTLFSGGGCTRKI</sequence>
<evidence type="ECO:0000313" key="2">
    <source>
        <dbReference type="EMBL" id="VDP37364.1"/>
    </source>
</evidence>
<evidence type="ECO:0000256" key="1">
    <source>
        <dbReference type="SAM" id="MobiDB-lite"/>
    </source>
</evidence>
<accession>A0A183MXS7</accession>
<gene>
    <name evidence="2" type="ORF">SMRZ_LOCUS20852</name>
</gene>
<feature type="compositionally biased region" description="Polar residues" evidence="1">
    <location>
        <begin position="72"/>
        <end position="87"/>
    </location>
</feature>
<dbReference type="AlphaFoldDB" id="A0A183MXS7"/>